<dbReference type="Proteomes" id="UP000676336">
    <property type="component" value="Unassembled WGS sequence"/>
</dbReference>
<dbReference type="EMBL" id="CAJOBI010191422">
    <property type="protein sequence ID" value="CAF4962476.1"/>
    <property type="molecule type" value="Genomic_DNA"/>
</dbReference>
<reference evidence="3" key="1">
    <citation type="submission" date="2021-02" db="EMBL/GenBank/DDBJ databases">
        <authorList>
            <person name="Nowell W R."/>
        </authorList>
    </citation>
    <scope>NUCLEOTIDE SEQUENCE</scope>
</reference>
<evidence type="ECO:0000313" key="4">
    <source>
        <dbReference type="Proteomes" id="UP000676336"/>
    </source>
</evidence>
<sequence length="25" mass="2679">MAPSNDTKNDTSNLDRSSKADLGKL</sequence>
<organism evidence="3 4">
    <name type="scientific">Rotaria magnacalcarata</name>
    <dbReference type="NCBI Taxonomy" id="392030"/>
    <lineage>
        <taxon>Eukaryota</taxon>
        <taxon>Metazoa</taxon>
        <taxon>Spiralia</taxon>
        <taxon>Gnathifera</taxon>
        <taxon>Rotifera</taxon>
        <taxon>Eurotatoria</taxon>
        <taxon>Bdelloidea</taxon>
        <taxon>Philodinida</taxon>
        <taxon>Philodinidae</taxon>
        <taxon>Rotaria</taxon>
    </lineage>
</organism>
<feature type="non-terminal residue" evidence="3">
    <location>
        <position position="25"/>
    </location>
</feature>
<accession>A0A8S3D256</accession>
<gene>
    <name evidence="2" type="ORF">SMN809_LOCUS35341</name>
    <name evidence="3" type="ORF">SMN809_LOCUS54688</name>
</gene>
<name>A0A8S3D256_9BILA</name>
<proteinExistence type="predicted"/>
<feature type="region of interest" description="Disordered" evidence="1">
    <location>
        <begin position="1"/>
        <end position="25"/>
    </location>
</feature>
<comment type="caution">
    <text evidence="3">The sequence shown here is derived from an EMBL/GenBank/DDBJ whole genome shotgun (WGS) entry which is preliminary data.</text>
</comment>
<dbReference type="AlphaFoldDB" id="A0A8S3D256"/>
<dbReference type="EMBL" id="CAJOBI010084000">
    <property type="protein sequence ID" value="CAF4510493.1"/>
    <property type="molecule type" value="Genomic_DNA"/>
</dbReference>
<evidence type="ECO:0000313" key="2">
    <source>
        <dbReference type="EMBL" id="CAF4510493.1"/>
    </source>
</evidence>
<evidence type="ECO:0000256" key="1">
    <source>
        <dbReference type="SAM" id="MobiDB-lite"/>
    </source>
</evidence>
<feature type="compositionally biased region" description="Polar residues" evidence="1">
    <location>
        <begin position="1"/>
        <end position="15"/>
    </location>
</feature>
<feature type="compositionally biased region" description="Basic and acidic residues" evidence="1">
    <location>
        <begin position="16"/>
        <end position="25"/>
    </location>
</feature>
<evidence type="ECO:0000313" key="3">
    <source>
        <dbReference type="EMBL" id="CAF4962476.1"/>
    </source>
</evidence>
<protein>
    <submittedName>
        <fullName evidence="3">Uncharacterized protein</fullName>
    </submittedName>
</protein>